<comment type="function">
    <text evidence="7 14">Catalyzes the formation of sulfite from adenosine 5'-phosphosulfate (APS) using thioredoxin as an electron donor.</text>
</comment>
<dbReference type="Pfam" id="PF01507">
    <property type="entry name" value="PAPS_reduct"/>
    <property type="match status" value="1"/>
</dbReference>
<dbReference type="PANTHER" id="PTHR46482">
    <property type="entry name" value="5'-ADENYLYLSULFATE REDUCTASE 3, CHLOROPLASTIC"/>
    <property type="match status" value="1"/>
</dbReference>
<proteinExistence type="inferred from homology"/>
<feature type="binding site" evidence="14">
    <location>
        <position position="128"/>
    </location>
    <ligand>
        <name>[4Fe-4S] cluster</name>
        <dbReference type="ChEBI" id="CHEBI:49883"/>
    </ligand>
</feature>
<dbReference type="STRING" id="194197.BWD09_09150"/>
<dbReference type="HAMAP" id="MF_00063">
    <property type="entry name" value="CysH"/>
    <property type="match status" value="1"/>
</dbReference>
<keyword evidence="17" id="KW-1185">Reference proteome</keyword>
<dbReference type="OrthoDB" id="9794018at2"/>
<keyword evidence="4 14" id="KW-0560">Oxidoreductase</keyword>
<dbReference type="PANTHER" id="PTHR46482:SF9">
    <property type="entry name" value="5'-ADENYLYLSULFATE REDUCTASE 1, CHLOROPLASTIC"/>
    <property type="match status" value="1"/>
</dbReference>
<evidence type="ECO:0000256" key="6">
    <source>
        <dbReference type="ARBA" id="ARBA00023014"/>
    </source>
</evidence>
<sequence>MSLYAPKLWQIPAVSEAEAAQQPAKEQVLAARLQEIAERFPQAVFASSLAVEDMIITDQIARLKLPLRIITLNTGKLNPETAALIDETDSRYRIRIEVFRPDAQAADAFEQEYGSAAMYESVELRRRCCHIRKIEPLNRALAGAPAWLTGQRQSQSETRSGLDFEEHDGARGITKFNPIFDWEDGDVWAYAQAHQVPLNALYRQGYPSIGCEPCTRPVKEGESIRAGRWWWENKDTKECGLHK</sequence>
<dbReference type="SUPFAM" id="SSF52402">
    <property type="entry name" value="Adenine nucleotide alpha hydrolases-like"/>
    <property type="match status" value="1"/>
</dbReference>
<evidence type="ECO:0000256" key="11">
    <source>
        <dbReference type="ARBA" id="ARBA00030894"/>
    </source>
</evidence>
<dbReference type="CDD" id="cd23945">
    <property type="entry name" value="PAPS_reductase"/>
    <property type="match status" value="1"/>
</dbReference>
<feature type="binding site" evidence="14">
    <location>
        <position position="129"/>
    </location>
    <ligand>
        <name>[4Fe-4S] cluster</name>
        <dbReference type="ChEBI" id="CHEBI:49883"/>
    </ligand>
</feature>
<comment type="pathway">
    <text evidence="8 14">Sulfur metabolism; hydrogen sulfide biosynthesis; sulfite from sulfate.</text>
</comment>
<dbReference type="Proteomes" id="UP000193118">
    <property type="component" value="Unassembled WGS sequence"/>
</dbReference>
<dbReference type="AlphaFoldDB" id="A0A1X3D5M3"/>
<dbReference type="InterPro" id="IPR004511">
    <property type="entry name" value="PAPS/APS_Rdtase"/>
</dbReference>
<evidence type="ECO:0000256" key="13">
    <source>
        <dbReference type="ARBA" id="ARBA00048441"/>
    </source>
</evidence>
<evidence type="ECO:0000313" key="16">
    <source>
        <dbReference type="EMBL" id="OSI15210.1"/>
    </source>
</evidence>
<evidence type="ECO:0000256" key="9">
    <source>
        <dbReference type="ARBA" id="ARBA00024386"/>
    </source>
</evidence>
<comment type="subcellular location">
    <subcellularLocation>
        <location evidence="14">Cytoplasm</location>
    </subcellularLocation>
</comment>
<dbReference type="GO" id="GO:0070814">
    <property type="term" value="P:hydrogen sulfide biosynthetic process"/>
    <property type="evidence" value="ECO:0007669"/>
    <property type="project" value="UniProtKB-UniRule"/>
</dbReference>
<dbReference type="PIRSF" id="PIRSF000857">
    <property type="entry name" value="PAPS_reductase"/>
    <property type="match status" value="1"/>
</dbReference>
<name>A0A1X3D5M3_9NEIS</name>
<dbReference type="NCBIfam" id="TIGR02055">
    <property type="entry name" value="APS_reductase"/>
    <property type="match status" value="1"/>
</dbReference>
<accession>A0A1X3D5M3</accession>
<evidence type="ECO:0000313" key="17">
    <source>
        <dbReference type="Proteomes" id="UP000193118"/>
    </source>
</evidence>
<evidence type="ECO:0000256" key="3">
    <source>
        <dbReference type="ARBA" id="ARBA00022723"/>
    </source>
</evidence>
<evidence type="ECO:0000256" key="1">
    <source>
        <dbReference type="ARBA" id="ARBA00009732"/>
    </source>
</evidence>
<dbReference type="NCBIfam" id="NF002537">
    <property type="entry name" value="PRK02090.1"/>
    <property type="match status" value="1"/>
</dbReference>
<evidence type="ECO:0000256" key="14">
    <source>
        <dbReference type="HAMAP-Rule" id="MF_00063"/>
    </source>
</evidence>
<dbReference type="RefSeq" id="WP_085366371.1">
    <property type="nucleotide sequence ID" value="NZ_CAUJPZ010000004.1"/>
</dbReference>
<evidence type="ECO:0000256" key="2">
    <source>
        <dbReference type="ARBA" id="ARBA00022490"/>
    </source>
</evidence>
<feature type="active site" description="Nucleophile; cysteine thiosulfonate intermediate" evidence="14">
    <location>
        <position position="239"/>
    </location>
</feature>
<protein>
    <recommendedName>
        <fullName evidence="10 14">Adenosine 5'-phosphosulfate reductase</fullName>
        <shortName evidence="14">APS reductase</shortName>
        <ecNumber evidence="9 14">1.8.4.10</ecNumber>
    </recommendedName>
    <alternativeName>
        <fullName evidence="12 14">5'-adenylylsulfate reductase</fullName>
    </alternativeName>
    <alternativeName>
        <fullName evidence="11 14">Thioredoxin-dependent 5'-adenylylsulfate reductase</fullName>
    </alternativeName>
</protein>
<evidence type="ECO:0000259" key="15">
    <source>
        <dbReference type="Pfam" id="PF01507"/>
    </source>
</evidence>
<dbReference type="InterPro" id="IPR002500">
    <property type="entry name" value="PAPS_reduct_dom"/>
</dbReference>
<evidence type="ECO:0000256" key="5">
    <source>
        <dbReference type="ARBA" id="ARBA00023004"/>
    </source>
</evidence>
<evidence type="ECO:0000256" key="4">
    <source>
        <dbReference type="ARBA" id="ARBA00023002"/>
    </source>
</evidence>
<keyword evidence="5 14" id="KW-0408">Iron</keyword>
<dbReference type="InterPro" id="IPR014729">
    <property type="entry name" value="Rossmann-like_a/b/a_fold"/>
</dbReference>
<keyword evidence="2 14" id="KW-0963">Cytoplasm</keyword>
<dbReference type="GeneID" id="94580124"/>
<dbReference type="GO" id="GO:0005737">
    <property type="term" value="C:cytoplasm"/>
    <property type="evidence" value="ECO:0007669"/>
    <property type="project" value="UniProtKB-SubCell"/>
</dbReference>
<dbReference type="GO" id="GO:0004604">
    <property type="term" value="F:phosphoadenylyl-sulfate reductase (thioredoxin) activity"/>
    <property type="evidence" value="ECO:0007669"/>
    <property type="project" value="UniProtKB-UniRule"/>
</dbReference>
<comment type="caution">
    <text evidence="16">The sequence shown here is derived from an EMBL/GenBank/DDBJ whole genome shotgun (WGS) entry which is preliminary data.</text>
</comment>
<dbReference type="GO" id="GO:0043866">
    <property type="term" value="F:adenylyl-sulfate reductase (thioredoxin) activity"/>
    <property type="evidence" value="ECO:0007669"/>
    <property type="project" value="UniProtKB-EC"/>
</dbReference>
<dbReference type="InterPro" id="IPR011798">
    <property type="entry name" value="APS_reductase"/>
</dbReference>
<dbReference type="GO" id="GO:0046872">
    <property type="term" value="F:metal ion binding"/>
    <property type="evidence" value="ECO:0007669"/>
    <property type="project" value="UniProtKB-KW"/>
</dbReference>
<organism evidence="16 17">
    <name type="scientific">Neisseria dentiae</name>
    <dbReference type="NCBI Taxonomy" id="194197"/>
    <lineage>
        <taxon>Bacteria</taxon>
        <taxon>Pseudomonadati</taxon>
        <taxon>Pseudomonadota</taxon>
        <taxon>Betaproteobacteria</taxon>
        <taxon>Neisseriales</taxon>
        <taxon>Neisseriaceae</taxon>
        <taxon>Neisseria</taxon>
    </lineage>
</organism>
<comment type="catalytic activity">
    <reaction evidence="13 14">
        <text>[thioredoxin]-disulfide + sulfite + AMP + 2 H(+) = adenosine 5'-phosphosulfate + [thioredoxin]-dithiol</text>
        <dbReference type="Rhea" id="RHEA:21976"/>
        <dbReference type="Rhea" id="RHEA-COMP:10698"/>
        <dbReference type="Rhea" id="RHEA-COMP:10700"/>
        <dbReference type="ChEBI" id="CHEBI:15378"/>
        <dbReference type="ChEBI" id="CHEBI:17359"/>
        <dbReference type="ChEBI" id="CHEBI:29950"/>
        <dbReference type="ChEBI" id="CHEBI:50058"/>
        <dbReference type="ChEBI" id="CHEBI:58243"/>
        <dbReference type="ChEBI" id="CHEBI:456215"/>
        <dbReference type="EC" id="1.8.4.10"/>
    </reaction>
</comment>
<evidence type="ECO:0000256" key="12">
    <source>
        <dbReference type="ARBA" id="ARBA00032041"/>
    </source>
</evidence>
<dbReference type="EC" id="1.8.4.10" evidence="9 14"/>
<comment type="similarity">
    <text evidence="1 14">Belongs to the PAPS reductase family. CysH subfamily.</text>
</comment>
<dbReference type="GO" id="GO:0019379">
    <property type="term" value="P:sulfate assimilation, phosphoadenylyl sulfate reduction by phosphoadenylyl-sulfate reductase (thioredoxin)"/>
    <property type="evidence" value="ECO:0007669"/>
    <property type="project" value="UniProtKB-UniRule"/>
</dbReference>
<dbReference type="Gene3D" id="3.40.50.620">
    <property type="entry name" value="HUPs"/>
    <property type="match status" value="1"/>
</dbReference>
<gene>
    <name evidence="14" type="primary">cysH</name>
    <name evidence="16" type="ORF">BWD09_09150</name>
</gene>
<keyword evidence="3 14" id="KW-0479">Metal-binding</keyword>
<evidence type="ECO:0000256" key="7">
    <source>
        <dbReference type="ARBA" id="ARBA00024298"/>
    </source>
</evidence>
<reference evidence="17" key="1">
    <citation type="submission" date="2017-01" db="EMBL/GenBank/DDBJ databases">
        <authorList>
            <person name="Wolfgang W.J."/>
            <person name="Cole J."/>
            <person name="Wroblewski D."/>
            <person name="Mcginnis J."/>
            <person name="Musser K.A."/>
        </authorList>
    </citation>
    <scope>NUCLEOTIDE SEQUENCE [LARGE SCALE GENOMIC DNA]</scope>
    <source>
        <strain evidence="17">DSM 19151</strain>
    </source>
</reference>
<dbReference type="EMBL" id="MTBO01000025">
    <property type="protein sequence ID" value="OSI15210.1"/>
    <property type="molecule type" value="Genomic_DNA"/>
</dbReference>
<comment type="cofactor">
    <cofactor evidence="14">
        <name>[4Fe-4S] cluster</name>
        <dbReference type="ChEBI" id="CHEBI:49883"/>
    </cofactor>
    <text evidence="14">Binds 1 [4Fe-4S] cluster per subunit.</text>
</comment>
<feature type="binding site" evidence="14">
    <location>
        <position position="214"/>
    </location>
    <ligand>
        <name>[4Fe-4S] cluster</name>
        <dbReference type="ChEBI" id="CHEBI:49883"/>
    </ligand>
</feature>
<keyword evidence="6 14" id="KW-0411">Iron-sulfur</keyword>
<dbReference type="NCBIfam" id="TIGR00434">
    <property type="entry name" value="cysH"/>
    <property type="match status" value="1"/>
</dbReference>
<feature type="binding site" evidence="14">
    <location>
        <position position="211"/>
    </location>
    <ligand>
        <name>[4Fe-4S] cluster</name>
        <dbReference type="ChEBI" id="CHEBI:49883"/>
    </ligand>
</feature>
<dbReference type="GO" id="GO:0051539">
    <property type="term" value="F:4 iron, 4 sulfur cluster binding"/>
    <property type="evidence" value="ECO:0007669"/>
    <property type="project" value="UniProtKB-UniRule"/>
</dbReference>
<dbReference type="GO" id="GO:0019344">
    <property type="term" value="P:cysteine biosynthetic process"/>
    <property type="evidence" value="ECO:0007669"/>
    <property type="project" value="InterPro"/>
</dbReference>
<evidence type="ECO:0000256" key="8">
    <source>
        <dbReference type="ARBA" id="ARBA00024327"/>
    </source>
</evidence>
<evidence type="ECO:0000256" key="10">
    <source>
        <dbReference type="ARBA" id="ARBA00029514"/>
    </source>
</evidence>
<feature type="domain" description="Phosphoadenosine phosphosulphate reductase" evidence="15">
    <location>
        <begin position="43"/>
        <end position="217"/>
    </location>
</feature>